<feature type="region of interest" description="Disordered" evidence="1">
    <location>
        <begin position="55"/>
        <end position="74"/>
    </location>
</feature>
<reference evidence="3 4" key="1">
    <citation type="submission" date="2020-08" db="EMBL/GenBank/DDBJ databases">
        <title>Genomic Encyclopedia of Type Strains, Phase III (KMG-III): the genomes of soil and plant-associated and newly described type strains.</title>
        <authorList>
            <person name="Whitman W."/>
        </authorList>
    </citation>
    <scope>NUCLEOTIDE SEQUENCE [LARGE SCALE GENOMIC DNA]</scope>
    <source>
        <strain evidence="3 4">CECT 3226</strain>
    </source>
</reference>
<dbReference type="InterPro" id="IPR009061">
    <property type="entry name" value="DNA-bd_dom_put_sf"/>
</dbReference>
<dbReference type="InterPro" id="IPR041657">
    <property type="entry name" value="HTH_17"/>
</dbReference>
<evidence type="ECO:0000313" key="3">
    <source>
        <dbReference type="EMBL" id="MBB5129803.1"/>
    </source>
</evidence>
<dbReference type="Pfam" id="PF12728">
    <property type="entry name" value="HTH_17"/>
    <property type="match status" value="1"/>
</dbReference>
<evidence type="ECO:0000256" key="1">
    <source>
        <dbReference type="SAM" id="MobiDB-lite"/>
    </source>
</evidence>
<dbReference type="AlphaFoldDB" id="A0A7W8BWB6"/>
<comment type="caution">
    <text evidence="3">The sequence shown here is derived from an EMBL/GenBank/DDBJ whole genome shotgun (WGS) entry which is preliminary data.</text>
</comment>
<dbReference type="EMBL" id="JACHJE010000022">
    <property type="protein sequence ID" value="MBB5129803.1"/>
    <property type="molecule type" value="Genomic_DNA"/>
</dbReference>
<name>A0A7W8BWB6_9ACTN</name>
<evidence type="ECO:0000259" key="2">
    <source>
        <dbReference type="Pfam" id="PF12728"/>
    </source>
</evidence>
<dbReference type="SUPFAM" id="SSF46955">
    <property type="entry name" value="Putative DNA-binding domain"/>
    <property type="match status" value="1"/>
</dbReference>
<evidence type="ECO:0000313" key="4">
    <source>
        <dbReference type="Proteomes" id="UP000568022"/>
    </source>
</evidence>
<keyword evidence="4" id="KW-1185">Reference proteome</keyword>
<organism evidence="3 4">
    <name type="scientific">Streptomyces griseoloalbus</name>
    <dbReference type="NCBI Taxonomy" id="67303"/>
    <lineage>
        <taxon>Bacteria</taxon>
        <taxon>Bacillati</taxon>
        <taxon>Actinomycetota</taxon>
        <taxon>Actinomycetes</taxon>
        <taxon>Kitasatosporales</taxon>
        <taxon>Streptomycetaceae</taxon>
        <taxon>Streptomyces</taxon>
    </lineage>
</organism>
<gene>
    <name evidence="3" type="ORF">FHS32_006597</name>
</gene>
<proteinExistence type="predicted"/>
<sequence length="74" mass="8001">MPPALVTAADAAHYTGRSIGTIWRWASEGRITRYGSGKAVRYDVHELPARTVDEWTGEERLGDPPPLPAGARAA</sequence>
<feature type="domain" description="Helix-turn-helix" evidence="2">
    <location>
        <begin position="5"/>
        <end position="47"/>
    </location>
</feature>
<protein>
    <recommendedName>
        <fullName evidence="2">Helix-turn-helix domain-containing protein</fullName>
    </recommendedName>
</protein>
<accession>A0A7W8BWB6</accession>
<dbReference type="Proteomes" id="UP000568022">
    <property type="component" value="Unassembled WGS sequence"/>
</dbReference>